<name>A0A2S0WBG0_9CORY</name>
<organism evidence="1 2">
    <name type="scientific">Corynebacterium liangguodongii</name>
    <dbReference type="NCBI Taxonomy" id="2079535"/>
    <lineage>
        <taxon>Bacteria</taxon>
        <taxon>Bacillati</taxon>
        <taxon>Actinomycetota</taxon>
        <taxon>Actinomycetes</taxon>
        <taxon>Mycobacteriales</taxon>
        <taxon>Corynebacteriaceae</taxon>
        <taxon>Corynebacterium</taxon>
    </lineage>
</organism>
<gene>
    <name evidence="1" type="ORF">C3E79_00145</name>
</gene>
<evidence type="ECO:0000313" key="2">
    <source>
        <dbReference type="Proteomes" id="UP000244754"/>
    </source>
</evidence>
<dbReference type="EMBL" id="CP026948">
    <property type="protein sequence ID" value="AWB83095.1"/>
    <property type="molecule type" value="Genomic_DNA"/>
</dbReference>
<reference evidence="2" key="1">
    <citation type="submission" date="2018-01" db="EMBL/GenBank/DDBJ databases">
        <authorList>
            <person name="Li J."/>
        </authorList>
    </citation>
    <scope>NUCLEOTIDE SEQUENCE [LARGE SCALE GENOMIC DNA]</scope>
    <source>
        <strain evidence="2">2184</strain>
    </source>
</reference>
<dbReference type="KEGG" id="clia:C3E79_00145"/>
<dbReference type="AlphaFoldDB" id="A0A2S0WBG0"/>
<evidence type="ECO:0000313" key="1">
    <source>
        <dbReference type="EMBL" id="AWB83095.1"/>
    </source>
</evidence>
<sequence length="86" mass="9228">MNQISRASSYVLLALAAVLLFTGQFPLAALAAFIGVWGLKESHKAPKADDLDRGKPAPSADVVRRLREDNPGMSLHDAVARSQAQE</sequence>
<proteinExistence type="predicted"/>
<keyword evidence="2" id="KW-1185">Reference proteome</keyword>
<accession>A0A2S0WBG0</accession>
<dbReference type="Proteomes" id="UP000244754">
    <property type="component" value="Chromosome"/>
</dbReference>
<dbReference type="RefSeq" id="WP_108403091.1">
    <property type="nucleotide sequence ID" value="NZ_CP026948.1"/>
</dbReference>
<protein>
    <submittedName>
        <fullName evidence="1">Uncharacterized protein</fullName>
    </submittedName>
</protein>